<dbReference type="Proteomes" id="UP000383932">
    <property type="component" value="Unassembled WGS sequence"/>
</dbReference>
<dbReference type="PANTHER" id="PTHR11455:SF18">
    <property type="entry name" value="SI:CH1073-390K14.1"/>
    <property type="match status" value="1"/>
</dbReference>
<feature type="binding site" evidence="6">
    <location>
        <begin position="452"/>
        <end position="456"/>
    </location>
    <ligand>
        <name>FAD</name>
        <dbReference type="ChEBI" id="CHEBI:57692"/>
    </ligand>
</feature>
<comment type="caution">
    <text evidence="10">The sequence shown here is derived from an EMBL/GenBank/DDBJ whole genome shotgun (WGS) entry which is preliminary data.</text>
</comment>
<dbReference type="Gene3D" id="3.40.50.620">
    <property type="entry name" value="HUPs"/>
    <property type="match status" value="1"/>
</dbReference>
<evidence type="ECO:0000256" key="3">
    <source>
        <dbReference type="ARBA" id="ARBA00022630"/>
    </source>
</evidence>
<name>A0A5N5QUU4_9AGAM</name>
<dbReference type="GO" id="GO:0003677">
    <property type="term" value="F:DNA binding"/>
    <property type="evidence" value="ECO:0007669"/>
    <property type="project" value="TreeGrafter"/>
</dbReference>
<feature type="binding site" evidence="6">
    <location>
        <position position="493"/>
    </location>
    <ligand>
        <name>FAD</name>
        <dbReference type="ChEBI" id="CHEBI:57692"/>
    </ligand>
</feature>
<dbReference type="PROSITE" id="PS51645">
    <property type="entry name" value="PHR_CRY_ALPHA_BETA"/>
    <property type="match status" value="1"/>
</dbReference>
<dbReference type="GO" id="GO:0071949">
    <property type="term" value="F:FAD binding"/>
    <property type="evidence" value="ECO:0007669"/>
    <property type="project" value="TreeGrafter"/>
</dbReference>
<dbReference type="GO" id="GO:0043153">
    <property type="term" value="P:entrainment of circadian clock by photoperiod"/>
    <property type="evidence" value="ECO:0007669"/>
    <property type="project" value="TreeGrafter"/>
</dbReference>
<dbReference type="Gene3D" id="1.10.579.10">
    <property type="entry name" value="DNA Cyclobutane Dipyrimidine Photolyase, subunit A, domain 3"/>
    <property type="match status" value="1"/>
</dbReference>
<dbReference type="SUPFAM" id="SSF48173">
    <property type="entry name" value="Cryptochrome/photolyase FAD-binding domain"/>
    <property type="match status" value="1"/>
</dbReference>
<dbReference type="PRINTS" id="PR00147">
    <property type="entry name" value="DNAPHOTLYASE"/>
</dbReference>
<dbReference type="GO" id="GO:0006950">
    <property type="term" value="P:response to stress"/>
    <property type="evidence" value="ECO:0007669"/>
    <property type="project" value="UniProtKB-ARBA"/>
</dbReference>
<keyword evidence="11" id="KW-1185">Reference proteome</keyword>
<dbReference type="FunFam" id="1.10.579.10:FF:000003">
    <property type="entry name" value="Deoxyribodipyrimidine photo-lyase"/>
    <property type="match status" value="1"/>
</dbReference>
<dbReference type="GO" id="GO:0005737">
    <property type="term" value="C:cytoplasm"/>
    <property type="evidence" value="ECO:0007669"/>
    <property type="project" value="TreeGrafter"/>
</dbReference>
<evidence type="ECO:0000256" key="4">
    <source>
        <dbReference type="ARBA" id="ARBA00022827"/>
    </source>
</evidence>
<comment type="similarity">
    <text evidence="2">Belongs to the DNA photolyase class-1 family.</text>
</comment>
<organism evidence="10 11">
    <name type="scientific">Ceratobasidium theobromae</name>
    <dbReference type="NCBI Taxonomy" id="1582974"/>
    <lineage>
        <taxon>Eukaryota</taxon>
        <taxon>Fungi</taxon>
        <taxon>Dikarya</taxon>
        <taxon>Basidiomycota</taxon>
        <taxon>Agaricomycotina</taxon>
        <taxon>Agaricomycetes</taxon>
        <taxon>Cantharellales</taxon>
        <taxon>Ceratobasidiaceae</taxon>
        <taxon>Ceratobasidium</taxon>
    </lineage>
</organism>
<keyword evidence="5" id="KW-0157">Chromophore</keyword>
<evidence type="ECO:0000256" key="7">
    <source>
        <dbReference type="PIRSR" id="PIRSR602081-2"/>
    </source>
</evidence>
<feature type="domain" description="Photolyase/cryptochrome alpha/beta" evidence="9">
    <location>
        <begin position="168"/>
        <end position="305"/>
    </location>
</feature>
<dbReference type="GO" id="GO:0006139">
    <property type="term" value="P:nucleobase-containing compound metabolic process"/>
    <property type="evidence" value="ECO:0007669"/>
    <property type="project" value="UniProtKB-ARBA"/>
</dbReference>
<keyword evidence="3 6" id="KW-0285">Flavoprotein</keyword>
<keyword evidence="4 6" id="KW-0274">FAD</keyword>
<keyword evidence="10" id="KW-0456">Lyase</keyword>
<feature type="site" description="Electron transfer via tryptophanyl radical" evidence="7">
    <location>
        <position position="581"/>
    </location>
</feature>
<evidence type="ECO:0000256" key="5">
    <source>
        <dbReference type="ARBA" id="ARBA00022991"/>
    </source>
</evidence>
<evidence type="ECO:0000256" key="6">
    <source>
        <dbReference type="PIRSR" id="PIRSR602081-1"/>
    </source>
</evidence>
<feature type="binding site" evidence="6">
    <location>
        <begin position="594"/>
        <end position="596"/>
    </location>
    <ligand>
        <name>FAD</name>
        <dbReference type="ChEBI" id="CHEBI:57692"/>
    </ligand>
</feature>
<dbReference type="InterPro" id="IPR036155">
    <property type="entry name" value="Crypto/Photolyase_N_sf"/>
</dbReference>
<reference evidence="10 11" key="1">
    <citation type="journal article" date="2019" name="Fungal Biol. Biotechnol.">
        <title>Draft genome sequence of fastidious pathogen Ceratobasidium theobromae, which causes vascular-streak dieback in Theobroma cacao.</title>
        <authorList>
            <person name="Ali S.S."/>
            <person name="Asman A."/>
            <person name="Shao J."/>
            <person name="Firmansyah A.P."/>
            <person name="Susilo A.W."/>
            <person name="Rosmana A."/>
            <person name="McMahon P."/>
            <person name="Junaid M."/>
            <person name="Guest D."/>
            <person name="Kheng T.Y."/>
            <person name="Meinhardt L.W."/>
            <person name="Bailey B.A."/>
        </authorList>
    </citation>
    <scope>NUCLEOTIDE SEQUENCE [LARGE SCALE GENOMIC DNA]</scope>
    <source>
        <strain evidence="10 11">CT2</strain>
    </source>
</reference>
<dbReference type="Gene3D" id="1.25.40.80">
    <property type="match status" value="1"/>
</dbReference>
<comment type="cofactor">
    <cofactor evidence="6">
        <name>FAD</name>
        <dbReference type="ChEBI" id="CHEBI:57692"/>
    </cofactor>
    <text evidence="6">Binds 1 FAD per subunit.</text>
</comment>
<dbReference type="AlphaFoldDB" id="A0A5N5QUU4"/>
<accession>A0A5N5QUU4</accession>
<evidence type="ECO:0000313" key="10">
    <source>
        <dbReference type="EMBL" id="KAB5595313.1"/>
    </source>
</evidence>
<evidence type="ECO:0000256" key="1">
    <source>
        <dbReference type="ARBA" id="ARBA00001932"/>
    </source>
</evidence>
<evidence type="ECO:0000256" key="2">
    <source>
        <dbReference type="ARBA" id="ARBA00005862"/>
    </source>
</evidence>
<dbReference type="GO" id="GO:0032922">
    <property type="term" value="P:circadian regulation of gene expression"/>
    <property type="evidence" value="ECO:0007669"/>
    <property type="project" value="TreeGrafter"/>
</dbReference>
<dbReference type="InterPro" id="IPR014729">
    <property type="entry name" value="Rossmann-like_a/b/a_fold"/>
</dbReference>
<dbReference type="PANTHER" id="PTHR11455">
    <property type="entry name" value="CRYPTOCHROME"/>
    <property type="match status" value="1"/>
</dbReference>
<comment type="cofactor">
    <cofactor evidence="1">
        <name>(6R)-5,10-methylene-5,6,7,8-tetrahydrofolate</name>
        <dbReference type="ChEBI" id="CHEBI:15636"/>
    </cofactor>
</comment>
<feature type="binding site" evidence="6">
    <location>
        <begin position="496"/>
        <end position="503"/>
    </location>
    <ligand>
        <name>FAD</name>
        <dbReference type="ChEBI" id="CHEBI:57692"/>
    </ligand>
</feature>
<protein>
    <submittedName>
        <fullName evidence="10">Deoxyribodipyrimidine photo-lyase</fullName>
    </submittedName>
</protein>
<dbReference type="Pfam" id="PF03441">
    <property type="entry name" value="FAD_binding_7"/>
    <property type="match status" value="1"/>
</dbReference>
<feature type="site" description="Electron transfer via tryptophanyl radical" evidence="7">
    <location>
        <position position="604"/>
    </location>
</feature>
<dbReference type="GO" id="GO:0003904">
    <property type="term" value="F:deoxyribodipyrimidine photo-lyase activity"/>
    <property type="evidence" value="ECO:0007669"/>
    <property type="project" value="TreeGrafter"/>
</dbReference>
<dbReference type="InterPro" id="IPR036134">
    <property type="entry name" value="Crypto/Photolyase_FAD-like_sf"/>
</dbReference>
<evidence type="ECO:0000313" key="11">
    <source>
        <dbReference type="Proteomes" id="UP000383932"/>
    </source>
</evidence>
<sequence>MLGGLAGAWLDGQSAEFVLSDIGPDDPLSIHKRALGRRSALRDVIAIVLIGSRQAATSDMLRARTLLHHNLRTLAAMPPKRTRSASSSKSGHSKKQRTIAQYVQKETRPDLEPESGPNVQLAFVRQVHGKIATAENAARVDADPPLGRLQNAIAKHKHGLKNVPKGEAVLYWMRMQDMRVGDNRALAAASNVAQELQLPLLVLFVLSPEDYVSHDRGPRRIDFCLRNLGVLKQTLAELYIPLHVTSHAPRKTLPDEVIKLARKWGARHLYANIEYEVDELRRDMRIVHLATMSNIRVELFSDRCVVEPGALATQGGKQYAIGLRLWAEIRLGSTNLLGPQQTTALFATIPSLALSLIPRSQSRCKASITNILPAPTYARPGFECHDRENMIKLYPAGEDAAHQVLERFLHTKARSSQLADASPLAPGAETSAEHSRIKEYMRARDHADTDTTSRISPYLSSGVISARACVRGAMRVAGVRRVDASKTDGPSVWVSEIAWRDFYTHVMAAFPRVSMGRPFHEKYADVEWETNVAHLKAWKEGKTGVPIVDAALRQANTQGWMHNRARMIAAMYLTKDLMLDWRLGEKHFMEQFIDGDLASNNGGWQWSASTGTDPQPYFRIFNPYSQSEKADPGGDYIRYFVPELKGLSGKALHDPYSHLDPVAFKKLGYPKPLVDHKEARERALRRYKNPGEK</sequence>
<dbReference type="EMBL" id="SSOP01000010">
    <property type="protein sequence ID" value="KAB5595313.1"/>
    <property type="molecule type" value="Genomic_DNA"/>
</dbReference>
<dbReference type="InterPro" id="IPR002081">
    <property type="entry name" value="Cryptochrome/DNA_photolyase_1"/>
</dbReference>
<dbReference type="OrthoDB" id="435881at2759"/>
<feature type="binding site" evidence="6">
    <location>
        <position position="440"/>
    </location>
    <ligand>
        <name>FAD</name>
        <dbReference type="ChEBI" id="CHEBI:57692"/>
    </ligand>
</feature>
<dbReference type="InterPro" id="IPR005101">
    <property type="entry name" value="Cryptochr/Photolyase_FAD-bd"/>
</dbReference>
<dbReference type="SUPFAM" id="SSF52425">
    <property type="entry name" value="Cryptochrome/photolyase, N-terminal domain"/>
    <property type="match status" value="1"/>
</dbReference>
<evidence type="ECO:0000259" key="9">
    <source>
        <dbReference type="PROSITE" id="PS51645"/>
    </source>
</evidence>
<gene>
    <name evidence="10" type="ORF">CTheo_1185</name>
</gene>
<feature type="region of interest" description="Disordered" evidence="8">
    <location>
        <begin position="77"/>
        <end position="100"/>
    </location>
</feature>
<dbReference type="Pfam" id="PF00875">
    <property type="entry name" value="DNA_photolyase"/>
    <property type="match status" value="1"/>
</dbReference>
<evidence type="ECO:0000256" key="8">
    <source>
        <dbReference type="SAM" id="MobiDB-lite"/>
    </source>
</evidence>
<dbReference type="GO" id="GO:0005634">
    <property type="term" value="C:nucleus"/>
    <property type="evidence" value="ECO:0007669"/>
    <property type="project" value="TreeGrafter"/>
</dbReference>
<feature type="site" description="Electron transfer via tryptophanyl radical" evidence="7">
    <location>
        <position position="528"/>
    </location>
</feature>
<dbReference type="InterPro" id="IPR006050">
    <property type="entry name" value="DNA_photolyase_N"/>
</dbReference>
<proteinExistence type="inferred from homology"/>